<comment type="caution">
    <text evidence="2">The sequence shown here is derived from an EMBL/GenBank/DDBJ whole genome shotgun (WGS) entry which is preliminary data.</text>
</comment>
<accession>A0AAV5P4S3</accession>
<reference evidence="3" key="1">
    <citation type="journal article" date="2019" name="Int. J. Syst. Evol. Microbiol.">
        <title>The Global Catalogue of Microorganisms (GCM) 10K type strain sequencing project: providing services to taxonomists for standard genome sequencing and annotation.</title>
        <authorList>
            <consortium name="The Broad Institute Genomics Platform"/>
            <consortium name="The Broad Institute Genome Sequencing Center for Infectious Disease"/>
            <person name="Wu L."/>
            <person name="Ma J."/>
        </authorList>
    </citation>
    <scope>NUCLEOTIDE SEQUENCE [LARGE SCALE GENOMIC DNA]</scope>
    <source>
        <strain evidence="3">NBRC 15640</strain>
    </source>
</reference>
<evidence type="ECO:0000313" key="2">
    <source>
        <dbReference type="EMBL" id="GLQ76457.1"/>
    </source>
</evidence>
<sequence>MNRRLKTTWITMLSIVALLFSGFVTSAPVMMMTMAEHQIESNVSPCHASSSPMADNPSAHKSHSPDRPIHSLMVDSGKNNASDACSSASHEGHTCCAAVCGVTFVPLLTRSSMNVADFALAPIASITIGDALSRTQSLFRPPITESIF</sequence>
<feature type="region of interest" description="Disordered" evidence="1">
    <location>
        <begin position="44"/>
        <end position="73"/>
    </location>
</feature>
<evidence type="ECO:0000256" key="1">
    <source>
        <dbReference type="SAM" id="MobiDB-lite"/>
    </source>
</evidence>
<feature type="compositionally biased region" description="Polar residues" evidence="1">
    <location>
        <begin position="44"/>
        <end position="53"/>
    </location>
</feature>
<evidence type="ECO:0008006" key="4">
    <source>
        <dbReference type="Google" id="ProtNLM"/>
    </source>
</evidence>
<proteinExistence type="predicted"/>
<evidence type="ECO:0000313" key="3">
    <source>
        <dbReference type="Proteomes" id="UP001156690"/>
    </source>
</evidence>
<protein>
    <recommendedName>
        <fullName evidence="4">CopL family metal-binding regulatory protein</fullName>
    </recommendedName>
</protein>
<dbReference type="AlphaFoldDB" id="A0AAV5P4S3"/>
<gene>
    <name evidence="2" type="ORF">GCM10007932_58200</name>
</gene>
<dbReference type="RefSeq" id="WP_051841951.1">
    <property type="nucleotide sequence ID" value="NZ_AP025145.1"/>
</dbReference>
<keyword evidence="3" id="KW-1185">Reference proteome</keyword>
<name>A0AAV5P4S3_9VIBR</name>
<dbReference type="Proteomes" id="UP001156690">
    <property type="component" value="Unassembled WGS sequence"/>
</dbReference>
<dbReference type="EMBL" id="BSNX01000075">
    <property type="protein sequence ID" value="GLQ76457.1"/>
    <property type="molecule type" value="Genomic_DNA"/>
</dbReference>
<organism evidence="2 3">
    <name type="scientific">Vibrio penaeicida</name>
    <dbReference type="NCBI Taxonomy" id="104609"/>
    <lineage>
        <taxon>Bacteria</taxon>
        <taxon>Pseudomonadati</taxon>
        <taxon>Pseudomonadota</taxon>
        <taxon>Gammaproteobacteria</taxon>
        <taxon>Vibrionales</taxon>
        <taxon>Vibrionaceae</taxon>
        <taxon>Vibrio</taxon>
    </lineage>
</organism>